<dbReference type="AlphaFoldDB" id="A0A060VML6"/>
<evidence type="ECO:0000256" key="1">
    <source>
        <dbReference type="SAM" id="MobiDB-lite"/>
    </source>
</evidence>
<feature type="compositionally biased region" description="Basic and acidic residues" evidence="1">
    <location>
        <begin position="1"/>
        <end position="15"/>
    </location>
</feature>
<gene>
    <name evidence="2" type="ORF">GSONMT00070935001</name>
</gene>
<protein>
    <submittedName>
        <fullName evidence="2">Uncharacterized protein</fullName>
    </submittedName>
</protein>
<feature type="compositionally biased region" description="Low complexity" evidence="1">
    <location>
        <begin position="57"/>
        <end position="67"/>
    </location>
</feature>
<reference evidence="2 3" key="1">
    <citation type="journal article" date="2014" name="Nat. Commun.">
        <title>The rainbow trout genome provides novel insights into evolution after whole-genome duplication in vertebrates.</title>
        <authorList>
            <person name="Berthelot C."/>
            <person name="Brunet F."/>
            <person name="Chalopin D."/>
            <person name="Juanchich A."/>
            <person name="Bernard M."/>
            <person name="Noel B."/>
            <person name="Bento P."/>
            <person name="Da Silva C."/>
            <person name="Labadie K."/>
            <person name="Alberti A."/>
            <person name="Aury J.M."/>
            <person name="Louis A."/>
            <person name="Dehais P."/>
            <person name="Bardou P."/>
            <person name="Montfort J."/>
            <person name="Klopp C."/>
            <person name="Cabau C."/>
            <person name="Gaspin C."/>
            <person name="Thorgaard G.H."/>
            <person name="Boussaha M."/>
            <person name="Quillet E."/>
            <person name="Guyomard R."/>
            <person name="Galiana D."/>
            <person name="Bobe J."/>
            <person name="Volff J.N."/>
            <person name="Genet C."/>
            <person name="Wincker P."/>
            <person name="Jaillon O."/>
            <person name="Roest Crollius H."/>
            <person name="Guiguen Y."/>
        </authorList>
    </citation>
    <scope>NUCLEOTIDE SEQUENCE [LARGE SCALE GENOMIC DNA]</scope>
</reference>
<evidence type="ECO:0000313" key="3">
    <source>
        <dbReference type="Proteomes" id="UP000193380"/>
    </source>
</evidence>
<organism evidence="2 3">
    <name type="scientific">Oncorhynchus mykiss</name>
    <name type="common">Rainbow trout</name>
    <name type="synonym">Salmo gairdneri</name>
    <dbReference type="NCBI Taxonomy" id="8022"/>
    <lineage>
        <taxon>Eukaryota</taxon>
        <taxon>Metazoa</taxon>
        <taxon>Chordata</taxon>
        <taxon>Craniata</taxon>
        <taxon>Vertebrata</taxon>
        <taxon>Euteleostomi</taxon>
        <taxon>Actinopterygii</taxon>
        <taxon>Neopterygii</taxon>
        <taxon>Teleostei</taxon>
        <taxon>Protacanthopterygii</taxon>
        <taxon>Salmoniformes</taxon>
        <taxon>Salmonidae</taxon>
        <taxon>Salmoninae</taxon>
        <taxon>Oncorhynchus</taxon>
    </lineage>
</organism>
<feature type="compositionally biased region" description="Basic and acidic residues" evidence="1">
    <location>
        <begin position="192"/>
        <end position="205"/>
    </location>
</feature>
<feature type="region of interest" description="Disordered" evidence="1">
    <location>
        <begin position="132"/>
        <end position="257"/>
    </location>
</feature>
<sequence length="257" mass="27180">MSAKVELDVSAKEADPNPSSDALSSNDSLSKKTHPQTTALILPAPVPSTQKVEVSPGAAEAGNGATAGEVETPTIAPQVGGACSIVHVLEWKEGMAILPSSNLKFCLSDCGTLEMISQEKISSAEPAVMVSGKIPDSKNRPTNKTDMVSPLSSVGGVAVEQERPIKIEPKTQGGPGQQESCDPMAQRTYPEQLRREPMTDKRGGGTDKIPGGRVASLDPELLKPMKKRKRKDYLSPSEEESELDGMVGKARVSLHPS</sequence>
<proteinExistence type="predicted"/>
<dbReference type="Proteomes" id="UP000193380">
    <property type="component" value="Chromosome 15"/>
</dbReference>
<feature type="region of interest" description="Disordered" evidence="1">
    <location>
        <begin position="1"/>
        <end position="67"/>
    </location>
</feature>
<dbReference type="EMBL" id="FR904259">
    <property type="protein sequence ID" value="CDQ56066.1"/>
    <property type="molecule type" value="Genomic_DNA"/>
</dbReference>
<feature type="compositionally biased region" description="Polar residues" evidence="1">
    <location>
        <begin position="140"/>
        <end position="152"/>
    </location>
</feature>
<feature type="compositionally biased region" description="Low complexity" evidence="1">
    <location>
        <begin position="16"/>
        <end position="28"/>
    </location>
</feature>
<dbReference type="STRING" id="8022.A0A060VML6"/>
<accession>A0A060VML6</accession>
<feature type="compositionally biased region" description="Basic and acidic residues" evidence="1">
    <location>
        <begin position="160"/>
        <end position="169"/>
    </location>
</feature>
<dbReference type="PaxDb" id="8022-A0A060VML6"/>
<name>A0A060VML6_ONCMY</name>
<evidence type="ECO:0000313" key="2">
    <source>
        <dbReference type="EMBL" id="CDQ56066.1"/>
    </source>
</evidence>